<protein>
    <submittedName>
        <fullName evidence="1">Uncharacterized protein</fullName>
    </submittedName>
</protein>
<accession>X0UF44</accession>
<comment type="caution">
    <text evidence="1">The sequence shown here is derived from an EMBL/GenBank/DDBJ whole genome shotgun (WGS) entry which is preliminary data.</text>
</comment>
<organism evidence="1">
    <name type="scientific">marine sediment metagenome</name>
    <dbReference type="NCBI Taxonomy" id="412755"/>
    <lineage>
        <taxon>unclassified sequences</taxon>
        <taxon>metagenomes</taxon>
        <taxon>ecological metagenomes</taxon>
    </lineage>
</organism>
<dbReference type="EMBL" id="BARS01012359">
    <property type="protein sequence ID" value="GAF98987.1"/>
    <property type="molecule type" value="Genomic_DNA"/>
</dbReference>
<gene>
    <name evidence="1" type="ORF">S01H1_22058</name>
</gene>
<sequence length="139" mass="16396">MASEQHNFIVSAIARKIRQYGFRIIYLDGKYQDVDTKKFYIPPQIINHRPDVIGEKEGIFFCIGEAKTKNDLFNERTKNQIIDFFAIVRLNYRNRLIVGIPLNAKKDLENLLLELGLEHKRQIKVIYIPEELLPHEEEI</sequence>
<proteinExistence type="predicted"/>
<evidence type="ECO:0000313" key="1">
    <source>
        <dbReference type="EMBL" id="GAF98987.1"/>
    </source>
</evidence>
<reference evidence="1" key="1">
    <citation type="journal article" date="2014" name="Front. Microbiol.">
        <title>High frequency of phylogenetically diverse reductive dehalogenase-homologous genes in deep subseafloor sedimentary metagenomes.</title>
        <authorList>
            <person name="Kawai M."/>
            <person name="Futagami T."/>
            <person name="Toyoda A."/>
            <person name="Takaki Y."/>
            <person name="Nishi S."/>
            <person name="Hori S."/>
            <person name="Arai W."/>
            <person name="Tsubouchi T."/>
            <person name="Morono Y."/>
            <person name="Uchiyama I."/>
            <person name="Ito T."/>
            <person name="Fujiyama A."/>
            <person name="Inagaki F."/>
            <person name="Takami H."/>
        </authorList>
    </citation>
    <scope>NUCLEOTIDE SEQUENCE</scope>
    <source>
        <strain evidence="1">Expedition CK06-06</strain>
    </source>
</reference>
<dbReference type="AlphaFoldDB" id="X0UF44"/>
<name>X0UF44_9ZZZZ</name>